<dbReference type="Pfam" id="PF08479">
    <property type="entry name" value="POTRA_2"/>
    <property type="match status" value="1"/>
</dbReference>
<evidence type="ECO:0000256" key="2">
    <source>
        <dbReference type="ARBA" id="ARBA00022692"/>
    </source>
</evidence>
<gene>
    <name evidence="7" type="ORF">BHE75_01392</name>
</gene>
<comment type="caution">
    <text evidence="7">The sequence shown here is derived from an EMBL/GenBank/DDBJ whole genome shotgun (WGS) entry which is preliminary data.</text>
</comment>
<evidence type="ECO:0000256" key="3">
    <source>
        <dbReference type="ARBA" id="ARBA00023237"/>
    </source>
</evidence>
<dbReference type="OrthoDB" id="7439045at2"/>
<dbReference type="GO" id="GO:0098046">
    <property type="term" value="C:type V protein secretion system complex"/>
    <property type="evidence" value="ECO:0007669"/>
    <property type="project" value="TreeGrafter"/>
</dbReference>
<evidence type="ECO:0000259" key="5">
    <source>
        <dbReference type="Pfam" id="PF03865"/>
    </source>
</evidence>
<evidence type="ECO:0000256" key="1">
    <source>
        <dbReference type="ARBA" id="ARBA00022452"/>
    </source>
</evidence>
<evidence type="ECO:0000313" key="8">
    <source>
        <dbReference type="Proteomes" id="UP000179467"/>
    </source>
</evidence>
<dbReference type="Pfam" id="PF03865">
    <property type="entry name" value="ShlB"/>
    <property type="match status" value="2"/>
</dbReference>
<evidence type="ECO:0000259" key="6">
    <source>
        <dbReference type="Pfam" id="PF08479"/>
    </source>
</evidence>
<evidence type="ECO:0000313" key="7">
    <source>
        <dbReference type="EMBL" id="OHT19407.1"/>
    </source>
</evidence>
<evidence type="ECO:0000256" key="4">
    <source>
        <dbReference type="SAM" id="SignalP"/>
    </source>
</evidence>
<dbReference type="PANTHER" id="PTHR34597">
    <property type="entry name" value="SLR1661 PROTEIN"/>
    <property type="match status" value="1"/>
</dbReference>
<dbReference type="PANTHER" id="PTHR34597:SF6">
    <property type="entry name" value="BLR6126 PROTEIN"/>
    <property type="match status" value="1"/>
</dbReference>
<feature type="chain" id="PRO_5013136935" evidence="4">
    <location>
        <begin position="37"/>
        <end position="542"/>
    </location>
</feature>
<dbReference type="InterPro" id="IPR051544">
    <property type="entry name" value="TPS_OM_transporter"/>
</dbReference>
<dbReference type="GO" id="GO:0008320">
    <property type="term" value="F:protein transmembrane transporter activity"/>
    <property type="evidence" value="ECO:0007669"/>
    <property type="project" value="TreeGrafter"/>
</dbReference>
<dbReference type="InterPro" id="IPR005565">
    <property type="entry name" value="Hemolysn_activator_HlyB_C"/>
</dbReference>
<dbReference type="EMBL" id="MIPT01000001">
    <property type="protein sequence ID" value="OHT19407.1"/>
    <property type="molecule type" value="Genomic_DNA"/>
</dbReference>
<feature type="domain" description="Polypeptide-transport-associated ShlB-type" evidence="6">
    <location>
        <begin position="50"/>
        <end position="122"/>
    </location>
</feature>
<keyword evidence="3" id="KW-0998">Cell outer membrane</keyword>
<name>A0A1S1HB95_9SPHN</name>
<feature type="signal peptide" evidence="4">
    <location>
        <begin position="1"/>
        <end position="36"/>
    </location>
</feature>
<keyword evidence="2" id="KW-0812">Transmembrane</keyword>
<organism evidence="7 8">
    <name type="scientific">Edaphosphingomonas haloaromaticamans</name>
    <dbReference type="NCBI Taxonomy" id="653954"/>
    <lineage>
        <taxon>Bacteria</taxon>
        <taxon>Pseudomonadati</taxon>
        <taxon>Pseudomonadota</taxon>
        <taxon>Alphaproteobacteria</taxon>
        <taxon>Sphingomonadales</taxon>
        <taxon>Rhizorhabdaceae</taxon>
        <taxon>Edaphosphingomonas</taxon>
    </lineage>
</organism>
<dbReference type="InterPro" id="IPR013686">
    <property type="entry name" value="Polypept-transport_assoc_ShlB"/>
</dbReference>
<dbReference type="Gene3D" id="3.10.20.310">
    <property type="entry name" value="membrane protein fhac"/>
    <property type="match status" value="1"/>
</dbReference>
<dbReference type="Gene3D" id="2.40.160.50">
    <property type="entry name" value="membrane protein fhac: a member of the omp85/tpsb transporter family"/>
    <property type="match status" value="1"/>
</dbReference>
<feature type="domain" description="Haemolysin activator HlyB C-terminal" evidence="5">
    <location>
        <begin position="355"/>
        <end position="504"/>
    </location>
</feature>
<proteinExistence type="predicted"/>
<keyword evidence="8" id="KW-1185">Reference proteome</keyword>
<protein>
    <submittedName>
        <fullName evidence="7">POTRA domain, ShlB-type</fullName>
    </submittedName>
</protein>
<dbReference type="GO" id="GO:0046819">
    <property type="term" value="P:protein secretion by the type V secretion system"/>
    <property type="evidence" value="ECO:0007669"/>
    <property type="project" value="TreeGrafter"/>
</dbReference>
<keyword evidence="1" id="KW-1134">Transmembrane beta strand</keyword>
<reference evidence="7 8" key="1">
    <citation type="submission" date="2016-09" db="EMBL/GenBank/DDBJ databases">
        <title>Metabolic pathway, cell adaptation mechanisms and a novel monoxygenase revealed through proteogenomic-transcription analysis of a Sphingomonas haloaromaticamans strain degrading the fungicide ortho-phenylphenol.</title>
        <authorList>
            <person name="Perruchon C."/>
            <person name="Papadopoulou E.S."/>
            <person name="Rousidou C."/>
            <person name="Vasileiadis S."/>
            <person name="Tanou G."/>
            <person name="Amoutzias G."/>
            <person name="Molassiotis A."/>
            <person name="Karpouzas D.G."/>
        </authorList>
    </citation>
    <scope>NUCLEOTIDE SEQUENCE [LARGE SCALE GENOMIC DNA]</scope>
    <source>
        <strain evidence="7 8">P3</strain>
    </source>
</reference>
<keyword evidence="1" id="KW-0472">Membrane</keyword>
<feature type="domain" description="Haemolysin activator HlyB C-terminal" evidence="5">
    <location>
        <begin position="187"/>
        <end position="264"/>
    </location>
</feature>
<keyword evidence="4" id="KW-0732">Signal</keyword>
<accession>A0A1S1HB95</accession>
<sequence>MVGGMVLKFEKDSWRLASSGAAIALALWSVTTPALAQDGAVEAEPPAARFDIRAFQVKGNTVLSPDAVERAVYPFMGPSRSEADVEAARAALQKAFEDAGYVAVSVFLPEQSVDNGVLVLEVQPQAVGRLLVEGDTKNADAVRAQAPSVAVGVTPNLPAFQRDVIALNSNPTRRVTPELRAGEAPGTLDVVLKVEESSPFHASAELNNFSSSATSDLRASATIRYDNMWGRGDSLSLSAQTAPRRTDDGTVFSGNYLMRLGQGTQLLLYGVYSDSDIAVVGGTSVIGKGKMGGFRLIQSLGSSEGFYHSLTLGMDYKDFSEDVLLGSDRASAPIKYAPLIASWRGDWSGDRSTSNITLSGTFGIRGLGDSWKRFDDKRYMARQSFIALKLDAETTRTFGPDLQLNAQLTGQWSPDPLISNEGFSLGGMSSVRGYFESEAIGDYGFAYQTELRSPDLAKLLGSDLVNELRFHAFVDTGYVGINQPLPSQIATRDTWLSSAGLGARLKLFNHLSGAIDAGVPLKSGPESNSGDIFVRFRIQGEF</sequence>
<dbReference type="AlphaFoldDB" id="A0A1S1HB95"/>
<dbReference type="Proteomes" id="UP000179467">
    <property type="component" value="Unassembled WGS sequence"/>
</dbReference>